<proteinExistence type="predicted"/>
<dbReference type="EMBL" id="JAUOZS010000001">
    <property type="protein sequence ID" value="MDT8900896.1"/>
    <property type="molecule type" value="Genomic_DNA"/>
</dbReference>
<organism evidence="2 3">
    <name type="scientific">Anaeroselena agilis</name>
    <dbReference type="NCBI Taxonomy" id="3063788"/>
    <lineage>
        <taxon>Bacteria</taxon>
        <taxon>Bacillati</taxon>
        <taxon>Bacillota</taxon>
        <taxon>Negativicutes</taxon>
        <taxon>Acetonemataceae</taxon>
        <taxon>Anaeroselena</taxon>
    </lineage>
</organism>
<evidence type="ECO:0000256" key="1">
    <source>
        <dbReference type="SAM" id="Phobius"/>
    </source>
</evidence>
<protein>
    <submittedName>
        <fullName evidence="2">Uncharacterized protein</fullName>
    </submittedName>
</protein>
<name>A0ABU3NVP6_9FIRM</name>
<gene>
    <name evidence="2" type="ORF">Q4T40_06570</name>
</gene>
<evidence type="ECO:0000313" key="2">
    <source>
        <dbReference type="EMBL" id="MDT8900896.1"/>
    </source>
</evidence>
<accession>A0ABU3NVP6</accession>
<reference evidence="2 3" key="1">
    <citation type="submission" date="2023-07" db="EMBL/GenBank/DDBJ databases">
        <title>The novel representative of Negativicutes class, Anaeroselena agilis gen. nov. sp. nov.</title>
        <authorList>
            <person name="Prokofeva M.I."/>
            <person name="Elcheninov A.G."/>
            <person name="Klyukina A."/>
            <person name="Kublanov I.V."/>
            <person name="Frolov E.N."/>
            <person name="Podosokorskaya O.A."/>
        </authorList>
    </citation>
    <scope>NUCLEOTIDE SEQUENCE [LARGE SCALE GENOMIC DNA]</scope>
    <source>
        <strain evidence="2 3">4137-cl</strain>
    </source>
</reference>
<feature type="transmembrane region" description="Helical" evidence="1">
    <location>
        <begin position="12"/>
        <end position="34"/>
    </location>
</feature>
<sequence>MPNLKIPLKAKTPLLFICYALCITMMVVAFMEVMTKDYGSALFSALGAVGWGWAWPSIIEELSEK</sequence>
<keyword evidence="1" id="KW-0812">Transmembrane</keyword>
<keyword evidence="3" id="KW-1185">Reference proteome</keyword>
<dbReference type="RefSeq" id="WP_413779428.1">
    <property type="nucleotide sequence ID" value="NZ_JAUOZS010000001.1"/>
</dbReference>
<keyword evidence="1" id="KW-1133">Transmembrane helix</keyword>
<comment type="caution">
    <text evidence="2">The sequence shown here is derived from an EMBL/GenBank/DDBJ whole genome shotgun (WGS) entry which is preliminary data.</text>
</comment>
<evidence type="ECO:0000313" key="3">
    <source>
        <dbReference type="Proteomes" id="UP001254848"/>
    </source>
</evidence>
<dbReference type="Proteomes" id="UP001254848">
    <property type="component" value="Unassembled WGS sequence"/>
</dbReference>
<keyword evidence="1" id="KW-0472">Membrane</keyword>